<protein>
    <submittedName>
        <fullName evidence="12">Sodium/proton antiporter, CPA1 family</fullName>
    </submittedName>
</protein>
<name>A0A1H0LLA1_9ACTN</name>
<dbReference type="GO" id="GO:0051453">
    <property type="term" value="P:regulation of intracellular pH"/>
    <property type="evidence" value="ECO:0007669"/>
    <property type="project" value="TreeGrafter"/>
</dbReference>
<evidence type="ECO:0000256" key="4">
    <source>
        <dbReference type="ARBA" id="ARBA00022692"/>
    </source>
</evidence>
<keyword evidence="7 10" id="KW-0406">Ion transport</keyword>
<evidence type="ECO:0000256" key="8">
    <source>
        <dbReference type="ARBA" id="ARBA00023136"/>
    </source>
</evidence>
<evidence type="ECO:0000256" key="2">
    <source>
        <dbReference type="ARBA" id="ARBA00022448"/>
    </source>
</evidence>
<gene>
    <name evidence="12" type="ORF">SAMN05216259_111253</name>
</gene>
<evidence type="ECO:0000256" key="7">
    <source>
        <dbReference type="ARBA" id="ARBA00023065"/>
    </source>
</evidence>
<keyword evidence="8 10" id="KW-0472">Membrane</keyword>
<evidence type="ECO:0000313" key="13">
    <source>
        <dbReference type="Proteomes" id="UP000199341"/>
    </source>
</evidence>
<keyword evidence="13" id="KW-1185">Reference proteome</keyword>
<proteinExistence type="inferred from homology"/>
<dbReference type="Gene3D" id="6.10.140.1330">
    <property type="match status" value="1"/>
</dbReference>
<dbReference type="GO" id="GO:0005886">
    <property type="term" value="C:plasma membrane"/>
    <property type="evidence" value="ECO:0007669"/>
    <property type="project" value="UniProtKB-SubCell"/>
</dbReference>
<dbReference type="OrthoDB" id="57886at2"/>
<keyword evidence="10" id="KW-0050">Antiport</keyword>
<comment type="similarity">
    <text evidence="10">Belongs to the monovalent cation:proton antiporter 1 (CPA1) transporter (TC 2.A.36) family.</text>
</comment>
<evidence type="ECO:0000256" key="10">
    <source>
        <dbReference type="RuleBase" id="RU366002"/>
    </source>
</evidence>
<organism evidence="12 13">
    <name type="scientific">Actinacidiphila guanduensis</name>
    <dbReference type="NCBI Taxonomy" id="310781"/>
    <lineage>
        <taxon>Bacteria</taxon>
        <taxon>Bacillati</taxon>
        <taxon>Actinomycetota</taxon>
        <taxon>Actinomycetes</taxon>
        <taxon>Kitasatosporales</taxon>
        <taxon>Streptomycetaceae</taxon>
        <taxon>Actinacidiphila</taxon>
    </lineage>
</organism>
<feature type="transmembrane region" description="Helical" evidence="10">
    <location>
        <begin position="220"/>
        <end position="243"/>
    </location>
</feature>
<comment type="caution">
    <text evidence="10">Lacks conserved residue(s) required for the propagation of feature annotation.</text>
</comment>
<keyword evidence="3 10" id="KW-1003">Cell membrane</keyword>
<dbReference type="Proteomes" id="UP000199341">
    <property type="component" value="Unassembled WGS sequence"/>
</dbReference>
<dbReference type="InterPro" id="IPR004705">
    <property type="entry name" value="Cation/H_exchanger_CPA1_bac"/>
</dbReference>
<feature type="transmembrane region" description="Helical" evidence="10">
    <location>
        <begin position="263"/>
        <end position="286"/>
    </location>
</feature>
<feature type="transmembrane region" description="Helical" evidence="10">
    <location>
        <begin position="179"/>
        <end position="200"/>
    </location>
</feature>
<reference evidence="12 13" key="1">
    <citation type="submission" date="2016-10" db="EMBL/GenBank/DDBJ databases">
        <authorList>
            <person name="de Groot N.N."/>
        </authorList>
    </citation>
    <scope>NUCLEOTIDE SEQUENCE [LARGE SCALE GENOMIC DNA]</scope>
    <source>
        <strain evidence="12 13">CGMCC 4.2022</strain>
    </source>
</reference>
<keyword evidence="4 10" id="KW-0812">Transmembrane</keyword>
<dbReference type="AlphaFoldDB" id="A0A1H0LLA1"/>
<feature type="transmembrane region" description="Helical" evidence="10">
    <location>
        <begin position="106"/>
        <end position="131"/>
    </location>
</feature>
<dbReference type="STRING" id="310781.SAMN05216259_111253"/>
<keyword evidence="9 10" id="KW-0739">Sodium transport</keyword>
<dbReference type="InterPro" id="IPR006153">
    <property type="entry name" value="Cation/H_exchanger_TM"/>
</dbReference>
<evidence type="ECO:0000256" key="3">
    <source>
        <dbReference type="ARBA" id="ARBA00022475"/>
    </source>
</evidence>
<feature type="domain" description="Cation/H+ exchanger transmembrane" evidence="11">
    <location>
        <begin position="11"/>
        <end position="403"/>
    </location>
</feature>
<evidence type="ECO:0000259" key="11">
    <source>
        <dbReference type="Pfam" id="PF00999"/>
    </source>
</evidence>
<comment type="subcellular location">
    <subcellularLocation>
        <location evidence="1 10">Cell membrane</location>
        <topology evidence="1 10">Multi-pass membrane protein</topology>
    </subcellularLocation>
</comment>
<evidence type="ECO:0000256" key="1">
    <source>
        <dbReference type="ARBA" id="ARBA00004651"/>
    </source>
</evidence>
<dbReference type="PANTHER" id="PTHR10110">
    <property type="entry name" value="SODIUM/HYDROGEN EXCHANGER"/>
    <property type="match status" value="1"/>
</dbReference>
<feature type="transmembrane region" description="Helical" evidence="10">
    <location>
        <begin position="47"/>
        <end position="66"/>
    </location>
</feature>
<keyword evidence="2 10" id="KW-0813">Transport</keyword>
<evidence type="ECO:0000313" key="12">
    <source>
        <dbReference type="EMBL" id="SDO68999.1"/>
    </source>
</evidence>
<dbReference type="EMBL" id="FNIE01000011">
    <property type="protein sequence ID" value="SDO68999.1"/>
    <property type="molecule type" value="Genomic_DNA"/>
</dbReference>
<keyword evidence="5 10" id="KW-1133">Transmembrane helix</keyword>
<dbReference type="GO" id="GO:0098719">
    <property type="term" value="P:sodium ion import across plasma membrane"/>
    <property type="evidence" value="ECO:0007669"/>
    <property type="project" value="TreeGrafter"/>
</dbReference>
<feature type="transmembrane region" description="Helical" evidence="10">
    <location>
        <begin position="377"/>
        <end position="401"/>
    </location>
</feature>
<keyword evidence="6 10" id="KW-0915">Sodium</keyword>
<accession>A0A1H0LLA1</accession>
<evidence type="ECO:0000256" key="6">
    <source>
        <dbReference type="ARBA" id="ARBA00023053"/>
    </source>
</evidence>
<comment type="function">
    <text evidence="10">Na(+)/H(+) antiporter that extrudes sodium in exchange for external protons.</text>
</comment>
<dbReference type="GO" id="GO:0015386">
    <property type="term" value="F:potassium:proton antiporter activity"/>
    <property type="evidence" value="ECO:0007669"/>
    <property type="project" value="TreeGrafter"/>
</dbReference>
<dbReference type="InterPro" id="IPR018422">
    <property type="entry name" value="Cation/H_exchanger_CPA1"/>
</dbReference>
<dbReference type="PANTHER" id="PTHR10110:SF86">
    <property type="entry name" value="SODIUM_HYDROGEN EXCHANGER 7"/>
    <property type="match status" value="1"/>
</dbReference>
<feature type="transmembrane region" description="Helical" evidence="10">
    <location>
        <begin position="78"/>
        <end position="100"/>
    </location>
</feature>
<dbReference type="GO" id="GO:0015385">
    <property type="term" value="F:sodium:proton antiporter activity"/>
    <property type="evidence" value="ECO:0007669"/>
    <property type="project" value="InterPro"/>
</dbReference>
<evidence type="ECO:0000256" key="5">
    <source>
        <dbReference type="ARBA" id="ARBA00022989"/>
    </source>
</evidence>
<dbReference type="Pfam" id="PF00999">
    <property type="entry name" value="Na_H_Exchanger"/>
    <property type="match status" value="1"/>
</dbReference>
<dbReference type="NCBIfam" id="TIGR00831">
    <property type="entry name" value="a_cpa1"/>
    <property type="match status" value="1"/>
</dbReference>
<dbReference type="RefSeq" id="WP_093786749.1">
    <property type="nucleotide sequence ID" value="NZ_FNIE01000011.1"/>
</dbReference>
<evidence type="ECO:0000256" key="9">
    <source>
        <dbReference type="ARBA" id="ARBA00023201"/>
    </source>
</evidence>
<feature type="transmembrane region" description="Helical" evidence="10">
    <location>
        <begin position="298"/>
        <end position="323"/>
    </location>
</feature>
<sequence length="529" mass="56394">MRGLEIIVVVLTAVLGLTWLAQRLGVSEPLLLLLGELVLAEVPDVGGVHLSGSVVLLGFLPPLLYAEALTISQHQIRANFRTIVLLSVGLVLATTVTVAATGHAFGLTWAVAYVLGAVLSPTDATAVAAVARGLPRRFLTTMQAESLVNDGTALAAYAVAVDVATGRNSFSWGEALGRFALSYAGGLAIGAGVGLLVVAIRRHLHSTSLESGLSVLTPFAAYLPASSAGVSGVLAVVVCGLVISRASPLLIPARSRVQTLDFWSVAAFLLNGSLFVLVGTQLPHVVGNLTAMSPWRALLLAVAVSGVVMATRLVYVFCSPYAVRAVDRRQVQRLRRIPPRYRIPTAWGGVRGGVSLAAALSMPTLTESGRHLAARDVVVFVTAVVIVATLLIQGQTLPAVIRWARLPPDREADTEEQLAYRHIAQAALESLPDHAARLHTPAAVVDRISRELESHAGMTEGPSPGHRTEYDLRKQIIAAKRTALVDLRDRRRIDDSVLRRVQEALDAEDLRLDIGLEGHRLAHQPQPDY</sequence>